<organism evidence="1 2">
    <name type="scientific">Dentiscutata heterogama</name>
    <dbReference type="NCBI Taxonomy" id="1316150"/>
    <lineage>
        <taxon>Eukaryota</taxon>
        <taxon>Fungi</taxon>
        <taxon>Fungi incertae sedis</taxon>
        <taxon>Mucoromycota</taxon>
        <taxon>Glomeromycotina</taxon>
        <taxon>Glomeromycetes</taxon>
        <taxon>Diversisporales</taxon>
        <taxon>Gigasporaceae</taxon>
        <taxon>Dentiscutata</taxon>
    </lineage>
</organism>
<accession>A0ACA9JZW6</accession>
<evidence type="ECO:0000313" key="2">
    <source>
        <dbReference type="Proteomes" id="UP000789702"/>
    </source>
</evidence>
<reference evidence="1" key="1">
    <citation type="submission" date="2021-06" db="EMBL/GenBank/DDBJ databases">
        <authorList>
            <person name="Kallberg Y."/>
            <person name="Tangrot J."/>
            <person name="Rosling A."/>
        </authorList>
    </citation>
    <scope>NUCLEOTIDE SEQUENCE</scope>
    <source>
        <strain evidence="1">IL203A</strain>
    </source>
</reference>
<dbReference type="Proteomes" id="UP000789702">
    <property type="component" value="Unassembled WGS sequence"/>
</dbReference>
<protein>
    <submittedName>
        <fullName evidence="1">11391_t:CDS:1</fullName>
    </submittedName>
</protein>
<keyword evidence="2" id="KW-1185">Reference proteome</keyword>
<name>A0ACA9JZW6_9GLOM</name>
<gene>
    <name evidence="1" type="ORF">DHETER_LOCUS473</name>
</gene>
<evidence type="ECO:0000313" key="1">
    <source>
        <dbReference type="EMBL" id="CAG8444434.1"/>
    </source>
</evidence>
<comment type="caution">
    <text evidence="1">The sequence shown here is derived from an EMBL/GenBank/DDBJ whole genome shotgun (WGS) entry which is preliminary data.</text>
</comment>
<sequence length="70" mass="7611">MQELATTHHESIKINNTTQFLVIAALQMITLQAIALKIATLIAKPGYLKKRAISSNIKATSPIAKLSPIQ</sequence>
<dbReference type="EMBL" id="CAJVPU010000234">
    <property type="protein sequence ID" value="CAG8444434.1"/>
    <property type="molecule type" value="Genomic_DNA"/>
</dbReference>
<proteinExistence type="predicted"/>